<dbReference type="OrthoDB" id="9805576at2"/>
<accession>A0A2N3LTY5</accession>
<evidence type="ECO:0000256" key="4">
    <source>
        <dbReference type="RuleBase" id="RU003733"/>
    </source>
</evidence>
<dbReference type="PIRSF" id="PIRSF000538">
    <property type="entry name" value="GlpK"/>
    <property type="match status" value="1"/>
</dbReference>
<dbReference type="InterPro" id="IPR018483">
    <property type="entry name" value="Carb_kinase_FGGY_CS"/>
</dbReference>
<gene>
    <name evidence="7" type="ORF">CXZ10_16150</name>
</gene>
<evidence type="ECO:0000256" key="3">
    <source>
        <dbReference type="ARBA" id="ARBA00022777"/>
    </source>
</evidence>
<dbReference type="PANTHER" id="PTHR43095:SF2">
    <property type="entry name" value="GLUCONOKINASE"/>
    <property type="match status" value="1"/>
</dbReference>
<dbReference type="GO" id="GO:0005975">
    <property type="term" value="P:carbohydrate metabolic process"/>
    <property type="evidence" value="ECO:0007669"/>
    <property type="project" value="InterPro"/>
</dbReference>
<keyword evidence="3 4" id="KW-0418">Kinase</keyword>
<dbReference type="SUPFAM" id="SSF53067">
    <property type="entry name" value="Actin-like ATPase domain"/>
    <property type="match status" value="2"/>
</dbReference>
<comment type="similarity">
    <text evidence="1 4">Belongs to the FGGY kinase family.</text>
</comment>
<evidence type="ECO:0000259" key="5">
    <source>
        <dbReference type="Pfam" id="PF00370"/>
    </source>
</evidence>
<keyword evidence="8" id="KW-1185">Reference proteome</keyword>
<dbReference type="GO" id="GO:0016773">
    <property type="term" value="F:phosphotransferase activity, alcohol group as acceptor"/>
    <property type="evidence" value="ECO:0007669"/>
    <property type="project" value="InterPro"/>
</dbReference>
<dbReference type="Gene3D" id="3.30.420.40">
    <property type="match status" value="2"/>
</dbReference>
<evidence type="ECO:0000259" key="6">
    <source>
        <dbReference type="Pfam" id="PF02782"/>
    </source>
</evidence>
<dbReference type="Pfam" id="PF02782">
    <property type="entry name" value="FGGY_C"/>
    <property type="match status" value="1"/>
</dbReference>
<dbReference type="InterPro" id="IPR018484">
    <property type="entry name" value="FGGY_N"/>
</dbReference>
<comment type="caution">
    <text evidence="7">The sequence shown here is derived from an EMBL/GenBank/DDBJ whole genome shotgun (WGS) entry which is preliminary data.</text>
</comment>
<dbReference type="CDD" id="cd07808">
    <property type="entry name" value="ASKHA_NBD_FGGY_EcXK-like"/>
    <property type="match status" value="1"/>
</dbReference>
<dbReference type="PANTHER" id="PTHR43095">
    <property type="entry name" value="SUGAR KINASE"/>
    <property type="match status" value="1"/>
</dbReference>
<dbReference type="PROSITE" id="PS00445">
    <property type="entry name" value="FGGY_KINASES_2"/>
    <property type="match status" value="1"/>
</dbReference>
<dbReference type="InterPro" id="IPR000577">
    <property type="entry name" value="Carb_kinase_FGGY"/>
</dbReference>
<dbReference type="Pfam" id="PF00370">
    <property type="entry name" value="FGGY_N"/>
    <property type="match status" value="1"/>
</dbReference>
<dbReference type="Proteomes" id="UP000233491">
    <property type="component" value="Unassembled WGS sequence"/>
</dbReference>
<dbReference type="InterPro" id="IPR043129">
    <property type="entry name" value="ATPase_NBD"/>
</dbReference>
<reference evidence="7 8" key="1">
    <citation type="submission" date="2017-12" db="EMBL/GenBank/DDBJ databases">
        <title>Anaerobic carbon monoxide metabolism by Pleomorphomonas carboxyditropha sp. nov., a new mesophilic hydrogenogenic carboxidotroph.</title>
        <authorList>
            <person name="Esquivel-Elizondo S."/>
            <person name="Krajmalnik-Brown R."/>
        </authorList>
    </citation>
    <scope>NUCLEOTIDE SEQUENCE [LARGE SCALE GENOMIC DNA]</scope>
    <source>
        <strain evidence="7 8">R5-392</strain>
    </source>
</reference>
<sequence length="563" mass="59686">MCVPHFVLGRSIGGICPFFPPARKQLAAGGMPFNTKPVVSGRSFWARSENPRWTGERRRDDLCGILFCPADPSMKTPLLVGIDVGTTSVKATLFDESGAALRTFADPYPMKRPAPGYAEQEPADWTNRVAAALAQLSDGLADGAAAGVGLTSQVNTHVFVGEDGAPLMPAITWQDGRAGVEAAELDAQVSLEERIGWWGAPLPIDASHPLARALWLKRHHPDLWGRTRWLMAPKDYCILNLTGEATADPMTAFGLIDQSLAYVSRLLDLVPGIAERLPPLRSFTQSAGRIRSGLPLADTPMVTGAMDAWAGLIGTGALRDDDCMYLSGTSEIVGLVSSTRHPAAGVVAFPTCEGITLHAGPTQAGGASLAWLSNLTGRAPSELSALVAQSDPHQPTPLFLPHLQGERAPIWDIGARGAFIGLDGSMGPADLTRAVFEGVASSVRWLLEALEASAGRPATSFSMAGGGAASDPWCQIRADMLGRPIRRLKTLDAGVLGAAILAGVGASCFSSIAEAADSLVVTDRLFEPDPSRRQRMDFLYGEYRALYAALKPLNAARATFSAW</sequence>
<dbReference type="InterPro" id="IPR018485">
    <property type="entry name" value="FGGY_C"/>
</dbReference>
<dbReference type="EMBL" id="PJNW01000014">
    <property type="protein sequence ID" value="PKR87994.1"/>
    <property type="molecule type" value="Genomic_DNA"/>
</dbReference>
<organism evidence="7 8">
    <name type="scientific">Pleomorphomonas diazotrophica</name>
    <dbReference type="NCBI Taxonomy" id="1166257"/>
    <lineage>
        <taxon>Bacteria</taxon>
        <taxon>Pseudomonadati</taxon>
        <taxon>Pseudomonadota</taxon>
        <taxon>Alphaproteobacteria</taxon>
        <taxon>Hyphomicrobiales</taxon>
        <taxon>Pleomorphomonadaceae</taxon>
        <taxon>Pleomorphomonas</taxon>
    </lineage>
</organism>
<feature type="domain" description="Carbohydrate kinase FGGY N-terminal" evidence="5">
    <location>
        <begin position="79"/>
        <end position="314"/>
    </location>
</feature>
<name>A0A2N3LTY5_9HYPH</name>
<evidence type="ECO:0000313" key="7">
    <source>
        <dbReference type="EMBL" id="PKR87994.1"/>
    </source>
</evidence>
<dbReference type="GO" id="GO:0016301">
    <property type="term" value="F:kinase activity"/>
    <property type="evidence" value="ECO:0007669"/>
    <property type="project" value="UniProtKB-KW"/>
</dbReference>
<proteinExistence type="inferred from homology"/>
<keyword evidence="2 4" id="KW-0808">Transferase</keyword>
<protein>
    <submittedName>
        <fullName evidence="7">Carbohydrate kinase</fullName>
    </submittedName>
</protein>
<evidence type="ECO:0000313" key="8">
    <source>
        <dbReference type="Proteomes" id="UP000233491"/>
    </source>
</evidence>
<dbReference type="InterPro" id="IPR050406">
    <property type="entry name" value="FGGY_Carb_Kinase"/>
</dbReference>
<evidence type="ECO:0000256" key="2">
    <source>
        <dbReference type="ARBA" id="ARBA00022679"/>
    </source>
</evidence>
<feature type="domain" description="Carbohydrate kinase FGGY C-terminal" evidence="6">
    <location>
        <begin position="325"/>
        <end position="505"/>
    </location>
</feature>
<dbReference type="AlphaFoldDB" id="A0A2N3LTY5"/>
<evidence type="ECO:0000256" key="1">
    <source>
        <dbReference type="ARBA" id="ARBA00009156"/>
    </source>
</evidence>